<dbReference type="PANTHER" id="PTHR42953">
    <property type="entry name" value="HIGH-AFFINITY ZINC UPTAKE SYSTEM PROTEIN ZNUA-RELATED"/>
    <property type="match status" value="1"/>
</dbReference>
<dbReference type="STRING" id="485915.Dret_0025"/>
<feature type="signal peptide" evidence="4">
    <location>
        <begin position="1"/>
        <end position="25"/>
    </location>
</feature>
<dbReference type="AlphaFoldDB" id="C8WZ52"/>
<dbReference type="HOGENOM" id="CLU_016838_1_0_7"/>
<feature type="chain" id="PRO_5002993987" evidence="4">
    <location>
        <begin position="26"/>
        <end position="293"/>
    </location>
</feature>
<dbReference type="EMBL" id="CP001734">
    <property type="protein sequence ID" value="ACV67327.1"/>
    <property type="molecule type" value="Genomic_DNA"/>
</dbReference>
<dbReference type="OrthoDB" id="9810636at2"/>
<dbReference type="InterPro" id="IPR050492">
    <property type="entry name" value="Bact_metal-bind_prot9"/>
</dbReference>
<organism evidence="5 6">
    <name type="scientific">Desulfohalobium retbaense (strain ATCC 49708 / DSM 5692 / JCM 16813 / HR100)</name>
    <dbReference type="NCBI Taxonomy" id="485915"/>
    <lineage>
        <taxon>Bacteria</taxon>
        <taxon>Pseudomonadati</taxon>
        <taxon>Thermodesulfobacteriota</taxon>
        <taxon>Desulfovibrionia</taxon>
        <taxon>Desulfovibrionales</taxon>
        <taxon>Desulfohalobiaceae</taxon>
        <taxon>Desulfohalobium</taxon>
    </lineage>
</organism>
<gene>
    <name evidence="5" type="ordered locus">Dret_0025</name>
</gene>
<comment type="similarity">
    <text evidence="1">Belongs to the bacterial solute-binding protein 9 family.</text>
</comment>
<keyword evidence="3 4" id="KW-0732">Signal</keyword>
<dbReference type="SUPFAM" id="SSF53807">
    <property type="entry name" value="Helical backbone' metal receptor"/>
    <property type="match status" value="1"/>
</dbReference>
<sequence>MRLYLWISALLAVLVWTGGAGWATAAELTVTVSILPQKAIVEAIGGEDVQVQVMVQPGASPATYEPSPRQMAELQRSSVYFAIGVPFEKAWLPRLRQGHSDLEVVHLEDEVVRRSMAREVGAKGHDHGSGMPDPHIWLSPPLVRTFSASIAEHLAEALPSQAAQIRSRYVRFAASVAALDAELASKLAPLAANHPHFLVFHPSWGYFAKAYGLVQTPVQIEGKQPSPRALQELVRLAEELDLQTVFVQPQFSRKTAQVVADQIGGQVVELDPLAADWASNLRRVAEVMLRELS</sequence>
<dbReference type="KEGG" id="drt:Dret_0025"/>
<dbReference type="InterPro" id="IPR006127">
    <property type="entry name" value="ZnuA-like"/>
</dbReference>
<dbReference type="GO" id="GO:0046872">
    <property type="term" value="F:metal ion binding"/>
    <property type="evidence" value="ECO:0007669"/>
    <property type="project" value="InterPro"/>
</dbReference>
<keyword evidence="6" id="KW-1185">Reference proteome</keyword>
<reference evidence="5 6" key="2">
    <citation type="journal article" date="2010" name="Stand. Genomic Sci.">
        <title>Complete genome sequence of Desulfohalobium retbaense type strain (HR(100)).</title>
        <authorList>
            <person name="Spring S."/>
            <person name="Nolan M."/>
            <person name="Lapidus A."/>
            <person name="Glavina Del Rio T."/>
            <person name="Copeland A."/>
            <person name="Tice H."/>
            <person name="Cheng J.F."/>
            <person name="Lucas S."/>
            <person name="Land M."/>
            <person name="Chen F."/>
            <person name="Bruce D."/>
            <person name="Goodwin L."/>
            <person name="Pitluck S."/>
            <person name="Ivanova N."/>
            <person name="Mavromatis K."/>
            <person name="Mikhailova N."/>
            <person name="Pati A."/>
            <person name="Chen A."/>
            <person name="Palaniappan K."/>
            <person name="Hauser L."/>
            <person name="Chang Y.J."/>
            <person name="Jeffries C.D."/>
            <person name="Munk C."/>
            <person name="Kiss H."/>
            <person name="Chain P."/>
            <person name="Han C."/>
            <person name="Brettin T."/>
            <person name="Detter J.C."/>
            <person name="Schuler E."/>
            <person name="Goker M."/>
            <person name="Rohde M."/>
            <person name="Bristow J."/>
            <person name="Eisen J.A."/>
            <person name="Markowitz V."/>
            <person name="Hugenholtz P."/>
            <person name="Kyrpides N.C."/>
            <person name="Klenk H.P."/>
        </authorList>
    </citation>
    <scope>NUCLEOTIDE SEQUENCE [LARGE SCALE GENOMIC DNA]</scope>
    <source>
        <strain evidence="5 6">DSM 5692</strain>
    </source>
</reference>
<dbReference type="GO" id="GO:0030001">
    <property type="term" value="P:metal ion transport"/>
    <property type="evidence" value="ECO:0007669"/>
    <property type="project" value="InterPro"/>
</dbReference>
<evidence type="ECO:0000256" key="3">
    <source>
        <dbReference type="ARBA" id="ARBA00022729"/>
    </source>
</evidence>
<dbReference type="Gene3D" id="3.40.50.1980">
    <property type="entry name" value="Nitrogenase molybdenum iron protein domain"/>
    <property type="match status" value="2"/>
</dbReference>
<evidence type="ECO:0000313" key="6">
    <source>
        <dbReference type="Proteomes" id="UP000001052"/>
    </source>
</evidence>
<proteinExistence type="inferred from homology"/>
<dbReference type="RefSeq" id="WP_015750487.1">
    <property type="nucleotide sequence ID" value="NC_013223.1"/>
</dbReference>
<name>C8WZ52_DESRD</name>
<dbReference type="eggNOG" id="COG0803">
    <property type="taxonomic scope" value="Bacteria"/>
</dbReference>
<evidence type="ECO:0000256" key="4">
    <source>
        <dbReference type="SAM" id="SignalP"/>
    </source>
</evidence>
<dbReference type="Pfam" id="PF01297">
    <property type="entry name" value="ZnuA"/>
    <property type="match status" value="1"/>
</dbReference>
<evidence type="ECO:0000256" key="1">
    <source>
        <dbReference type="ARBA" id="ARBA00011028"/>
    </source>
</evidence>
<keyword evidence="2" id="KW-0813">Transport</keyword>
<evidence type="ECO:0000313" key="5">
    <source>
        <dbReference type="EMBL" id="ACV67327.1"/>
    </source>
</evidence>
<dbReference type="Proteomes" id="UP000001052">
    <property type="component" value="Chromosome"/>
</dbReference>
<dbReference type="PANTHER" id="PTHR42953:SF3">
    <property type="entry name" value="HIGH-AFFINITY ZINC UPTAKE SYSTEM PROTEIN ZNUA"/>
    <property type="match status" value="1"/>
</dbReference>
<protein>
    <submittedName>
        <fullName evidence="5">Periplasmic solute binding protein</fullName>
    </submittedName>
</protein>
<reference evidence="6" key="1">
    <citation type="submission" date="2009-09" db="EMBL/GenBank/DDBJ databases">
        <title>The complete chromosome of Desulfohalobium retbaense DSM 5692.</title>
        <authorList>
            <consortium name="US DOE Joint Genome Institute (JGI-PGF)"/>
            <person name="Lucas S."/>
            <person name="Copeland A."/>
            <person name="Lapidus A."/>
            <person name="Glavina del Rio T."/>
            <person name="Dalin E."/>
            <person name="Tice H."/>
            <person name="Bruce D."/>
            <person name="Goodwin L."/>
            <person name="Pitluck S."/>
            <person name="Kyrpides N."/>
            <person name="Mavromatis K."/>
            <person name="Ivanova N."/>
            <person name="Mikhailova N."/>
            <person name="Munk A.C."/>
            <person name="Brettin T."/>
            <person name="Detter J.C."/>
            <person name="Han C."/>
            <person name="Tapia R."/>
            <person name="Larimer F."/>
            <person name="Land M."/>
            <person name="Hauser L."/>
            <person name="Markowitz V."/>
            <person name="Cheng J.-F."/>
            <person name="Hugenholtz P."/>
            <person name="Woyke T."/>
            <person name="Wu D."/>
            <person name="Spring S."/>
            <person name="Klenk H.-P."/>
            <person name="Eisen J.A."/>
        </authorList>
    </citation>
    <scope>NUCLEOTIDE SEQUENCE [LARGE SCALE GENOMIC DNA]</scope>
    <source>
        <strain evidence="6">DSM 5692</strain>
    </source>
</reference>
<evidence type="ECO:0000256" key="2">
    <source>
        <dbReference type="ARBA" id="ARBA00022448"/>
    </source>
</evidence>
<accession>C8WZ52</accession>